<sequence>MAKKLYVGNLPYEFTNENLTELFTEVGEVESATIIIDRDLGRSKGFGFVEMKSDEAAQKAIEKFNGYALNDRTLIVNEARPQVKRDNGAGGSYRGKRW</sequence>
<protein>
    <submittedName>
        <fullName evidence="4">RNA-binding protein</fullName>
    </submittedName>
</protein>
<dbReference type="InterPro" id="IPR035979">
    <property type="entry name" value="RBD_domain_sf"/>
</dbReference>
<evidence type="ECO:0000256" key="2">
    <source>
        <dbReference type="ARBA" id="ARBA00022884"/>
    </source>
</evidence>
<dbReference type="AlphaFoldDB" id="A0A2M7API6"/>
<dbReference type="CDD" id="cd21608">
    <property type="entry name" value="RRM2_NsCP33_like"/>
    <property type="match status" value="1"/>
</dbReference>
<reference evidence="5" key="1">
    <citation type="submission" date="2017-09" db="EMBL/GenBank/DDBJ databases">
        <title>Depth-based differentiation of microbial function through sediment-hosted aquifers and enrichment of novel symbionts in the deep terrestrial subsurface.</title>
        <authorList>
            <person name="Probst A.J."/>
            <person name="Ladd B."/>
            <person name="Jarett J.K."/>
            <person name="Geller-Mcgrath D.E."/>
            <person name="Sieber C.M.K."/>
            <person name="Emerson J.B."/>
            <person name="Anantharaman K."/>
            <person name="Thomas B.C."/>
            <person name="Malmstrom R."/>
            <person name="Stieglmeier M."/>
            <person name="Klingl A."/>
            <person name="Woyke T."/>
            <person name="Ryan C.M."/>
            <person name="Banfield J.F."/>
        </authorList>
    </citation>
    <scope>NUCLEOTIDE SEQUENCE [LARGE SCALE GENOMIC DNA]</scope>
</reference>
<proteinExistence type="predicted"/>
<evidence type="ECO:0000313" key="4">
    <source>
        <dbReference type="EMBL" id="PIU69308.1"/>
    </source>
</evidence>
<comment type="caution">
    <text evidence="4">The sequence shown here is derived from an EMBL/GenBank/DDBJ whole genome shotgun (WGS) entry which is preliminary data.</text>
</comment>
<keyword evidence="1" id="KW-0677">Repeat</keyword>
<dbReference type="SMART" id="SM00360">
    <property type="entry name" value="RRM"/>
    <property type="match status" value="1"/>
</dbReference>
<evidence type="ECO:0000259" key="3">
    <source>
        <dbReference type="PROSITE" id="PS50102"/>
    </source>
</evidence>
<dbReference type="InterPro" id="IPR012677">
    <property type="entry name" value="Nucleotide-bd_a/b_plait_sf"/>
</dbReference>
<dbReference type="Gene3D" id="3.30.70.330">
    <property type="match status" value="1"/>
</dbReference>
<dbReference type="Proteomes" id="UP000229916">
    <property type="component" value="Unassembled WGS sequence"/>
</dbReference>
<dbReference type="PANTHER" id="PTHR48025:SF1">
    <property type="entry name" value="RRM DOMAIN-CONTAINING PROTEIN"/>
    <property type="match status" value="1"/>
</dbReference>
<evidence type="ECO:0000313" key="5">
    <source>
        <dbReference type="Proteomes" id="UP000229916"/>
    </source>
</evidence>
<name>A0A2M7API6_UNCKA</name>
<dbReference type="PANTHER" id="PTHR48025">
    <property type="entry name" value="OS02G0815200 PROTEIN"/>
    <property type="match status" value="1"/>
</dbReference>
<accession>A0A2M7API6</accession>
<dbReference type="Pfam" id="PF00076">
    <property type="entry name" value="RRM_1"/>
    <property type="match status" value="1"/>
</dbReference>
<dbReference type="InterPro" id="IPR050502">
    <property type="entry name" value="Euk_RNA-bind_prot"/>
</dbReference>
<dbReference type="EMBL" id="PEWD01000007">
    <property type="protein sequence ID" value="PIU69308.1"/>
    <property type="molecule type" value="Genomic_DNA"/>
</dbReference>
<dbReference type="SUPFAM" id="SSF54928">
    <property type="entry name" value="RNA-binding domain, RBD"/>
    <property type="match status" value="1"/>
</dbReference>
<dbReference type="InterPro" id="IPR000504">
    <property type="entry name" value="RRM_dom"/>
</dbReference>
<feature type="domain" description="RRM" evidence="3">
    <location>
        <begin position="3"/>
        <end position="81"/>
    </location>
</feature>
<keyword evidence="2" id="KW-0694">RNA-binding</keyword>
<dbReference type="GO" id="GO:0003729">
    <property type="term" value="F:mRNA binding"/>
    <property type="evidence" value="ECO:0007669"/>
    <property type="project" value="TreeGrafter"/>
</dbReference>
<dbReference type="PROSITE" id="PS50102">
    <property type="entry name" value="RRM"/>
    <property type="match status" value="1"/>
</dbReference>
<evidence type="ECO:0000256" key="1">
    <source>
        <dbReference type="ARBA" id="ARBA00022737"/>
    </source>
</evidence>
<gene>
    <name evidence="4" type="ORF">COS81_00425</name>
</gene>
<dbReference type="InterPro" id="IPR048289">
    <property type="entry name" value="RRM2_NsCP33-like"/>
</dbReference>
<organism evidence="4 5">
    <name type="scientific">candidate division WWE3 bacterium CG06_land_8_20_14_3_00_42_16</name>
    <dbReference type="NCBI Taxonomy" id="1975083"/>
    <lineage>
        <taxon>Bacteria</taxon>
        <taxon>Katanobacteria</taxon>
    </lineage>
</organism>